<accession>A0AA35TLX0</accession>
<dbReference type="EMBL" id="CASHTH010003789">
    <property type="protein sequence ID" value="CAI8049432.1"/>
    <property type="molecule type" value="Genomic_DNA"/>
</dbReference>
<protein>
    <submittedName>
        <fullName evidence="2">Uncharacterized protein</fullName>
    </submittedName>
</protein>
<evidence type="ECO:0000313" key="3">
    <source>
        <dbReference type="Proteomes" id="UP001174909"/>
    </source>
</evidence>
<sequence length="159" mass="16971">MCYVTFSVGETADVCLSISPWKALHQNRDRPVGGGGGEAGPGMEEGSGEKVPGSRGGTSTGQDDCHQHLLCSPFTQLQWYGLTDSAVARHIGFTISFESSLLGVVLVGHREYHSSGKGYYCRNNHRPLLLSLSGRLEGRPELLSQPGVSCGCPHEPTPC</sequence>
<evidence type="ECO:0000256" key="1">
    <source>
        <dbReference type="SAM" id="MobiDB-lite"/>
    </source>
</evidence>
<dbReference type="AlphaFoldDB" id="A0AA35TLX0"/>
<evidence type="ECO:0000313" key="2">
    <source>
        <dbReference type="EMBL" id="CAI8049432.1"/>
    </source>
</evidence>
<proteinExistence type="predicted"/>
<dbReference type="Proteomes" id="UP001174909">
    <property type="component" value="Unassembled WGS sequence"/>
</dbReference>
<feature type="region of interest" description="Disordered" evidence="1">
    <location>
        <begin position="27"/>
        <end position="61"/>
    </location>
</feature>
<gene>
    <name evidence="2" type="ORF">GBAR_LOCUS27214</name>
</gene>
<name>A0AA35TLX0_GEOBA</name>
<feature type="compositionally biased region" description="Gly residues" evidence="1">
    <location>
        <begin position="32"/>
        <end position="45"/>
    </location>
</feature>
<comment type="caution">
    <text evidence="2">The sequence shown here is derived from an EMBL/GenBank/DDBJ whole genome shotgun (WGS) entry which is preliminary data.</text>
</comment>
<organism evidence="2 3">
    <name type="scientific">Geodia barretti</name>
    <name type="common">Barrett's horny sponge</name>
    <dbReference type="NCBI Taxonomy" id="519541"/>
    <lineage>
        <taxon>Eukaryota</taxon>
        <taxon>Metazoa</taxon>
        <taxon>Porifera</taxon>
        <taxon>Demospongiae</taxon>
        <taxon>Heteroscleromorpha</taxon>
        <taxon>Tetractinellida</taxon>
        <taxon>Astrophorina</taxon>
        <taxon>Geodiidae</taxon>
        <taxon>Geodia</taxon>
    </lineage>
</organism>
<keyword evidence="3" id="KW-1185">Reference proteome</keyword>
<reference evidence="2" key="1">
    <citation type="submission" date="2023-03" db="EMBL/GenBank/DDBJ databases">
        <authorList>
            <person name="Steffen K."/>
            <person name="Cardenas P."/>
        </authorList>
    </citation>
    <scope>NUCLEOTIDE SEQUENCE</scope>
</reference>